<name>A2E9L6_TRIV3</name>
<dbReference type="InParanoid" id="A2E9L6"/>
<dbReference type="AlphaFoldDB" id="A2E9L6"/>
<gene>
    <name evidence="2" type="ORF">TVAG_157440</name>
</gene>
<dbReference type="VEuPathDB" id="TrichDB:TVAG_157440"/>
<keyword evidence="3" id="KW-1185">Reference proteome</keyword>
<dbReference type="SMR" id="A2E9L6"/>
<reference evidence="2" key="1">
    <citation type="submission" date="2006-10" db="EMBL/GenBank/DDBJ databases">
        <authorList>
            <person name="Amadeo P."/>
            <person name="Zhao Q."/>
            <person name="Wortman J."/>
            <person name="Fraser-Liggett C."/>
            <person name="Carlton J."/>
        </authorList>
    </citation>
    <scope>NUCLEOTIDE SEQUENCE</scope>
    <source>
        <strain evidence="2">G3</strain>
    </source>
</reference>
<dbReference type="KEGG" id="tva:4768602"/>
<evidence type="ECO:0000313" key="2">
    <source>
        <dbReference type="EMBL" id="EAY10667.1"/>
    </source>
</evidence>
<dbReference type="RefSeq" id="XP_001322890.1">
    <property type="nucleotide sequence ID" value="XM_001322855.1"/>
</dbReference>
<dbReference type="EMBL" id="DS113334">
    <property type="protein sequence ID" value="EAY10667.1"/>
    <property type="molecule type" value="Genomic_DNA"/>
</dbReference>
<reference evidence="2" key="2">
    <citation type="journal article" date="2007" name="Science">
        <title>Draft genome sequence of the sexually transmitted pathogen Trichomonas vaginalis.</title>
        <authorList>
            <person name="Carlton J.M."/>
            <person name="Hirt R.P."/>
            <person name="Silva J.C."/>
            <person name="Delcher A.L."/>
            <person name="Schatz M."/>
            <person name="Zhao Q."/>
            <person name="Wortman J.R."/>
            <person name="Bidwell S.L."/>
            <person name="Alsmark U.C.M."/>
            <person name="Besteiro S."/>
            <person name="Sicheritz-Ponten T."/>
            <person name="Noel C.J."/>
            <person name="Dacks J.B."/>
            <person name="Foster P.G."/>
            <person name="Simillion C."/>
            <person name="Van de Peer Y."/>
            <person name="Miranda-Saavedra D."/>
            <person name="Barton G.J."/>
            <person name="Westrop G.D."/>
            <person name="Mueller S."/>
            <person name="Dessi D."/>
            <person name="Fiori P.L."/>
            <person name="Ren Q."/>
            <person name="Paulsen I."/>
            <person name="Zhang H."/>
            <person name="Bastida-Corcuera F.D."/>
            <person name="Simoes-Barbosa A."/>
            <person name="Brown M.T."/>
            <person name="Hayes R.D."/>
            <person name="Mukherjee M."/>
            <person name="Okumura C.Y."/>
            <person name="Schneider R."/>
            <person name="Smith A.J."/>
            <person name="Vanacova S."/>
            <person name="Villalvazo M."/>
            <person name="Haas B.J."/>
            <person name="Pertea M."/>
            <person name="Feldblyum T.V."/>
            <person name="Utterback T.R."/>
            <person name="Shu C.L."/>
            <person name="Osoegawa K."/>
            <person name="de Jong P.J."/>
            <person name="Hrdy I."/>
            <person name="Horvathova L."/>
            <person name="Zubacova Z."/>
            <person name="Dolezal P."/>
            <person name="Malik S.B."/>
            <person name="Logsdon J.M. Jr."/>
            <person name="Henze K."/>
            <person name="Gupta A."/>
            <person name="Wang C.C."/>
            <person name="Dunne R.L."/>
            <person name="Upcroft J.A."/>
            <person name="Upcroft P."/>
            <person name="White O."/>
            <person name="Salzberg S.L."/>
            <person name="Tang P."/>
            <person name="Chiu C.-H."/>
            <person name="Lee Y.-S."/>
            <person name="Embley T.M."/>
            <person name="Coombs G.H."/>
            <person name="Mottram J.C."/>
            <person name="Tachezy J."/>
            <person name="Fraser-Liggett C.M."/>
            <person name="Johnson P.J."/>
        </authorList>
    </citation>
    <scope>NUCLEOTIDE SEQUENCE [LARGE SCALE GENOMIC DNA]</scope>
    <source>
        <strain evidence="2">G3</strain>
    </source>
</reference>
<proteinExistence type="predicted"/>
<accession>A2E9L6</accession>
<organism evidence="2 3">
    <name type="scientific">Trichomonas vaginalis (strain ATCC PRA-98 / G3)</name>
    <dbReference type="NCBI Taxonomy" id="412133"/>
    <lineage>
        <taxon>Eukaryota</taxon>
        <taxon>Metamonada</taxon>
        <taxon>Parabasalia</taxon>
        <taxon>Trichomonadida</taxon>
        <taxon>Trichomonadidae</taxon>
        <taxon>Trichomonas</taxon>
    </lineage>
</organism>
<evidence type="ECO:0000313" key="3">
    <source>
        <dbReference type="Proteomes" id="UP000001542"/>
    </source>
</evidence>
<protein>
    <submittedName>
        <fullName evidence="2">Uncharacterized protein</fullName>
    </submittedName>
</protein>
<feature type="region of interest" description="Disordered" evidence="1">
    <location>
        <begin position="50"/>
        <end position="74"/>
    </location>
</feature>
<dbReference type="Proteomes" id="UP000001542">
    <property type="component" value="Unassembled WGS sequence"/>
</dbReference>
<dbReference type="VEuPathDB" id="TrichDB:TVAGG3_0746320"/>
<evidence type="ECO:0000256" key="1">
    <source>
        <dbReference type="SAM" id="MobiDB-lite"/>
    </source>
</evidence>
<sequence length="265" mass="30488">MKENFKPDPPITYCFPSSSALQGSVFADIPLPRPSPYDIQQNLIPLPSLKPLPAQPLTQPVSPRTHKSPSPKRCQPLIPISIDNYNPRKRQNFTEEATVIAINMLKVEPSSLFIDPQQPSADQMNYIQTIRTQIKRLRDAILSNTEESREIVKSYYAMNNCPEQSTSEPQANKVVLKSAHNPCQNSCLFDRRSRIESIREKNKATFKRAEEIAQKQKEEFIKRQNIHEQNDKEYKRKLKSLQLKRANRSRSNISDIGFNIVPITF</sequence>